<dbReference type="EMBL" id="JAWJZY010000003">
    <property type="protein sequence ID" value="MEE8658942.1"/>
    <property type="molecule type" value="Genomic_DNA"/>
</dbReference>
<keyword evidence="4" id="KW-1185">Reference proteome</keyword>
<sequence length="113" mass="11883">MKNLALFAAVAAFALPVQAFAAHHMNHHSNWKSAHHCKHNARHCMTRHGATRGSDSTEALNARSLDQARMGAPANQTPPGAPMAKPTLPSVNTTDPAYGTPPSAMGPSASVPR</sequence>
<comment type="caution">
    <text evidence="3">The sequence shown here is derived from an EMBL/GenBank/DDBJ whole genome shotgun (WGS) entry which is preliminary data.</text>
</comment>
<proteinExistence type="predicted"/>
<keyword evidence="2" id="KW-0732">Signal</keyword>
<name>A0ABU7U271_9PROT</name>
<evidence type="ECO:0000313" key="3">
    <source>
        <dbReference type="EMBL" id="MEE8658942.1"/>
    </source>
</evidence>
<evidence type="ECO:0000256" key="2">
    <source>
        <dbReference type="SAM" id="SignalP"/>
    </source>
</evidence>
<gene>
    <name evidence="3" type="ORF">DOFOFD_07950</name>
</gene>
<dbReference type="RefSeq" id="WP_394819831.1">
    <property type="nucleotide sequence ID" value="NZ_JAWJZY010000003.1"/>
</dbReference>
<protein>
    <submittedName>
        <fullName evidence="3">Uncharacterized protein</fullName>
    </submittedName>
</protein>
<evidence type="ECO:0000256" key="1">
    <source>
        <dbReference type="SAM" id="MobiDB-lite"/>
    </source>
</evidence>
<evidence type="ECO:0000313" key="4">
    <source>
        <dbReference type="Proteomes" id="UP001312908"/>
    </source>
</evidence>
<feature type="region of interest" description="Disordered" evidence="1">
    <location>
        <begin position="69"/>
        <end position="113"/>
    </location>
</feature>
<dbReference type="Proteomes" id="UP001312908">
    <property type="component" value="Unassembled WGS sequence"/>
</dbReference>
<organism evidence="3 4">
    <name type="scientific">Sorlinia euscelidii</name>
    <dbReference type="NCBI Taxonomy" id="3081148"/>
    <lineage>
        <taxon>Bacteria</taxon>
        <taxon>Pseudomonadati</taxon>
        <taxon>Pseudomonadota</taxon>
        <taxon>Alphaproteobacteria</taxon>
        <taxon>Acetobacterales</taxon>
        <taxon>Acetobacteraceae</taxon>
        <taxon>Sorlinia</taxon>
    </lineage>
</organism>
<feature type="signal peptide" evidence="2">
    <location>
        <begin position="1"/>
        <end position="21"/>
    </location>
</feature>
<reference evidence="3 4" key="1">
    <citation type="submission" date="2023-10" db="EMBL/GenBank/DDBJ databases">
        <title>Sorlinia euscelidii gen. nov., sp. nov., an acetic acid bacteria isolated from the gut of Euscelidius variegatus emitter.</title>
        <authorList>
            <person name="Michoud G."/>
            <person name="Marasco R."/>
            <person name="Seferji K."/>
            <person name="Gonella E."/>
            <person name="Garuglieri E."/>
            <person name="Alma A."/>
            <person name="Mapelli F."/>
            <person name="Borin S."/>
            <person name="Daffonchio D."/>
            <person name="Crotti E."/>
        </authorList>
    </citation>
    <scope>NUCLEOTIDE SEQUENCE [LARGE SCALE GENOMIC DNA]</scope>
    <source>
        <strain evidence="3 4">EV16P</strain>
    </source>
</reference>
<accession>A0ABU7U271</accession>
<feature type="chain" id="PRO_5047299375" evidence="2">
    <location>
        <begin position="22"/>
        <end position="113"/>
    </location>
</feature>